<evidence type="ECO:0000256" key="2">
    <source>
        <dbReference type="ARBA" id="ARBA00022448"/>
    </source>
</evidence>
<dbReference type="SUPFAM" id="SSF54862">
    <property type="entry name" value="4Fe-4S ferredoxins"/>
    <property type="match status" value="1"/>
</dbReference>
<evidence type="ECO:0000313" key="8">
    <source>
        <dbReference type="EMBL" id="MFI9100400.1"/>
    </source>
</evidence>
<dbReference type="RefSeq" id="WP_399645550.1">
    <property type="nucleotide sequence ID" value="NZ_JBITYG010000002.1"/>
</dbReference>
<dbReference type="Pfam" id="PF13370">
    <property type="entry name" value="Fer4_13"/>
    <property type="match status" value="1"/>
</dbReference>
<name>A0ABW8C1V9_9ACTN</name>
<dbReference type="Proteomes" id="UP001614394">
    <property type="component" value="Unassembled WGS sequence"/>
</dbReference>
<dbReference type="Gene3D" id="3.30.70.20">
    <property type="match status" value="1"/>
</dbReference>
<evidence type="ECO:0000256" key="7">
    <source>
        <dbReference type="ARBA" id="ARBA00023291"/>
    </source>
</evidence>
<reference evidence="8 9" key="1">
    <citation type="submission" date="2024-10" db="EMBL/GenBank/DDBJ databases">
        <title>The Natural Products Discovery Center: Release of the First 8490 Sequenced Strains for Exploring Actinobacteria Biosynthetic Diversity.</title>
        <authorList>
            <person name="Kalkreuter E."/>
            <person name="Kautsar S.A."/>
            <person name="Yang D."/>
            <person name="Bader C.D."/>
            <person name="Teijaro C.N."/>
            <person name="Fluegel L."/>
            <person name="Davis C.M."/>
            <person name="Simpson J.R."/>
            <person name="Lauterbach L."/>
            <person name="Steele A.D."/>
            <person name="Gui C."/>
            <person name="Meng S."/>
            <person name="Li G."/>
            <person name="Viehrig K."/>
            <person name="Ye F."/>
            <person name="Su P."/>
            <person name="Kiefer A.F."/>
            <person name="Nichols A."/>
            <person name="Cepeda A.J."/>
            <person name="Yan W."/>
            <person name="Fan B."/>
            <person name="Jiang Y."/>
            <person name="Adhikari A."/>
            <person name="Zheng C.-J."/>
            <person name="Schuster L."/>
            <person name="Cowan T.M."/>
            <person name="Smanski M.J."/>
            <person name="Chevrette M.G."/>
            <person name="De Carvalho L.P.S."/>
            <person name="Shen B."/>
        </authorList>
    </citation>
    <scope>NUCLEOTIDE SEQUENCE [LARGE SCALE GENOMIC DNA]</scope>
    <source>
        <strain evidence="8 9">NPDC053399</strain>
    </source>
</reference>
<dbReference type="EMBL" id="JBITYG010000002">
    <property type="protein sequence ID" value="MFI9100400.1"/>
    <property type="molecule type" value="Genomic_DNA"/>
</dbReference>
<evidence type="ECO:0000313" key="9">
    <source>
        <dbReference type="Proteomes" id="UP001614394"/>
    </source>
</evidence>
<comment type="cofactor">
    <cofactor evidence="1">
        <name>[3Fe-4S] cluster</name>
        <dbReference type="ChEBI" id="CHEBI:21137"/>
    </cofactor>
</comment>
<protein>
    <submittedName>
        <fullName evidence="8">Ferredoxin</fullName>
    </submittedName>
</protein>
<keyword evidence="3" id="KW-0479">Metal-binding</keyword>
<keyword evidence="7" id="KW-0003">3Fe-4S</keyword>
<evidence type="ECO:0000256" key="3">
    <source>
        <dbReference type="ARBA" id="ARBA00022723"/>
    </source>
</evidence>
<comment type="caution">
    <text evidence="8">The sequence shown here is derived from an EMBL/GenBank/DDBJ whole genome shotgun (WGS) entry which is preliminary data.</text>
</comment>
<proteinExistence type="predicted"/>
<evidence type="ECO:0000256" key="6">
    <source>
        <dbReference type="ARBA" id="ARBA00023014"/>
    </source>
</evidence>
<keyword evidence="6" id="KW-0411">Iron-sulfur</keyword>
<keyword evidence="9" id="KW-1185">Reference proteome</keyword>
<evidence type="ECO:0000256" key="4">
    <source>
        <dbReference type="ARBA" id="ARBA00022982"/>
    </source>
</evidence>
<keyword evidence="5" id="KW-0408">Iron</keyword>
<dbReference type="InterPro" id="IPR051269">
    <property type="entry name" value="Fe-S_cluster_ET"/>
</dbReference>
<dbReference type="PANTHER" id="PTHR36923">
    <property type="entry name" value="FERREDOXIN"/>
    <property type="match status" value="1"/>
</dbReference>
<evidence type="ECO:0000256" key="5">
    <source>
        <dbReference type="ARBA" id="ARBA00023004"/>
    </source>
</evidence>
<keyword evidence="2" id="KW-0813">Transport</keyword>
<organism evidence="8 9">
    <name type="scientific">Streptomyces fildesensis</name>
    <dbReference type="NCBI Taxonomy" id="375757"/>
    <lineage>
        <taxon>Bacteria</taxon>
        <taxon>Bacillati</taxon>
        <taxon>Actinomycetota</taxon>
        <taxon>Actinomycetes</taxon>
        <taxon>Kitasatosporales</taxon>
        <taxon>Streptomycetaceae</taxon>
        <taxon>Streptomyces</taxon>
    </lineage>
</organism>
<evidence type="ECO:0000256" key="1">
    <source>
        <dbReference type="ARBA" id="ARBA00001927"/>
    </source>
</evidence>
<sequence>MRVTADNTTCVTSSLCVYRVPDVFDQDAEGRVVVLDAEPPAELQHEVLRARRGCPTRSIQVELNGVVVEDPVPEAPAS</sequence>
<accession>A0ABW8C1V9</accession>
<keyword evidence="4" id="KW-0249">Electron transport</keyword>
<gene>
    <name evidence="8" type="ORF">ACIGXA_07725</name>
</gene>
<dbReference type="PANTHER" id="PTHR36923:SF3">
    <property type="entry name" value="FERREDOXIN"/>
    <property type="match status" value="1"/>
</dbReference>